<evidence type="ECO:0000313" key="1">
    <source>
        <dbReference type="EMBL" id="KAL3886526.1"/>
    </source>
</evidence>
<evidence type="ECO:0000313" key="2">
    <source>
        <dbReference type="Proteomes" id="UP001634394"/>
    </source>
</evidence>
<accession>A0ABD3XLN1</accession>
<dbReference type="Proteomes" id="UP001634394">
    <property type="component" value="Unassembled WGS sequence"/>
</dbReference>
<protein>
    <submittedName>
        <fullName evidence="1">Uncharacterized protein</fullName>
    </submittedName>
</protein>
<name>A0ABD3XLN1_SINWO</name>
<feature type="non-terminal residue" evidence="1">
    <location>
        <position position="69"/>
    </location>
</feature>
<keyword evidence="2" id="KW-1185">Reference proteome</keyword>
<dbReference type="AlphaFoldDB" id="A0ABD3XLN1"/>
<feature type="non-terminal residue" evidence="1">
    <location>
        <position position="1"/>
    </location>
</feature>
<gene>
    <name evidence="1" type="ORF">ACJMK2_026511</name>
</gene>
<organism evidence="1 2">
    <name type="scientific">Sinanodonta woodiana</name>
    <name type="common">Chinese pond mussel</name>
    <name type="synonym">Anodonta woodiana</name>
    <dbReference type="NCBI Taxonomy" id="1069815"/>
    <lineage>
        <taxon>Eukaryota</taxon>
        <taxon>Metazoa</taxon>
        <taxon>Spiralia</taxon>
        <taxon>Lophotrochozoa</taxon>
        <taxon>Mollusca</taxon>
        <taxon>Bivalvia</taxon>
        <taxon>Autobranchia</taxon>
        <taxon>Heteroconchia</taxon>
        <taxon>Palaeoheterodonta</taxon>
        <taxon>Unionida</taxon>
        <taxon>Unionoidea</taxon>
        <taxon>Unionidae</taxon>
        <taxon>Unioninae</taxon>
        <taxon>Sinanodonta</taxon>
    </lineage>
</organism>
<proteinExistence type="predicted"/>
<sequence>YCQRLGQLDPEANVLIGRCKRNLDMMISLKTAPHCNKCCTENLCNSGYCSSLLRPTNTSTPLTHPTSTQ</sequence>
<dbReference type="EMBL" id="JBJQND010000002">
    <property type="protein sequence ID" value="KAL3886526.1"/>
    <property type="molecule type" value="Genomic_DNA"/>
</dbReference>
<comment type="caution">
    <text evidence="1">The sequence shown here is derived from an EMBL/GenBank/DDBJ whole genome shotgun (WGS) entry which is preliminary data.</text>
</comment>
<reference evidence="1 2" key="1">
    <citation type="submission" date="2024-11" db="EMBL/GenBank/DDBJ databases">
        <title>Chromosome-level genome assembly of the freshwater bivalve Anodonta woodiana.</title>
        <authorList>
            <person name="Chen X."/>
        </authorList>
    </citation>
    <scope>NUCLEOTIDE SEQUENCE [LARGE SCALE GENOMIC DNA]</scope>
    <source>
        <strain evidence="1">MN2024</strain>
        <tissue evidence="1">Gills</tissue>
    </source>
</reference>